<keyword evidence="5" id="KW-0539">Nucleus</keyword>
<keyword evidence="4" id="KW-0804">Transcription</keyword>
<name>A0A4U7AJX7_9PEZI</name>
<dbReference type="CDD" id="cd08048">
    <property type="entry name" value="HFD_TAF11"/>
    <property type="match status" value="1"/>
</dbReference>
<dbReference type="Proteomes" id="UP000308133">
    <property type="component" value="Unassembled WGS sequence"/>
</dbReference>
<evidence type="ECO:0000256" key="3">
    <source>
        <dbReference type="ARBA" id="ARBA00023015"/>
    </source>
</evidence>
<evidence type="ECO:0000313" key="9">
    <source>
        <dbReference type="Proteomes" id="UP000308133"/>
    </source>
</evidence>
<evidence type="ECO:0000259" key="7">
    <source>
        <dbReference type="Pfam" id="PF04719"/>
    </source>
</evidence>
<gene>
    <name evidence="8" type="ORF">C1H76_9717</name>
</gene>
<dbReference type="GO" id="GO:0016251">
    <property type="term" value="F:RNA polymerase II general transcription initiation factor activity"/>
    <property type="evidence" value="ECO:0007669"/>
    <property type="project" value="TreeGrafter"/>
</dbReference>
<comment type="similarity">
    <text evidence="2">Belongs to the TAF11 family.</text>
</comment>
<reference evidence="8 9" key="1">
    <citation type="submission" date="2018-02" db="EMBL/GenBank/DDBJ databases">
        <title>Draft genome sequences of Elsinoe sp., causing black scab on jojoba.</title>
        <authorList>
            <person name="Stodart B."/>
            <person name="Jeffress S."/>
            <person name="Ash G."/>
            <person name="Arun Chinnappa K."/>
        </authorList>
    </citation>
    <scope>NUCLEOTIDE SEQUENCE [LARGE SCALE GENOMIC DNA]</scope>
    <source>
        <strain evidence="8 9">Hillstone_2</strain>
    </source>
</reference>
<feature type="compositionally biased region" description="Acidic residues" evidence="6">
    <location>
        <begin position="153"/>
        <end position="169"/>
    </location>
</feature>
<comment type="caution">
    <text evidence="8">The sequence shown here is derived from an EMBL/GenBank/DDBJ whole genome shotgun (WGS) entry which is preliminary data.</text>
</comment>
<dbReference type="InterPro" id="IPR006809">
    <property type="entry name" value="TAFII28_dom"/>
</dbReference>
<dbReference type="GO" id="GO:0005669">
    <property type="term" value="C:transcription factor TFIID complex"/>
    <property type="evidence" value="ECO:0007669"/>
    <property type="project" value="InterPro"/>
</dbReference>
<evidence type="ECO:0000256" key="4">
    <source>
        <dbReference type="ARBA" id="ARBA00023163"/>
    </source>
</evidence>
<feature type="compositionally biased region" description="Basic and acidic residues" evidence="6">
    <location>
        <begin position="310"/>
        <end position="320"/>
    </location>
</feature>
<dbReference type="AlphaFoldDB" id="A0A4U7AJX7"/>
<dbReference type="InterPro" id="IPR045127">
    <property type="entry name" value="TAF11-like"/>
</dbReference>
<keyword evidence="3" id="KW-0805">Transcription regulation</keyword>
<organism evidence="8 9">
    <name type="scientific">Elsinoe australis</name>
    <dbReference type="NCBI Taxonomy" id="40998"/>
    <lineage>
        <taxon>Eukaryota</taxon>
        <taxon>Fungi</taxon>
        <taxon>Dikarya</taxon>
        <taxon>Ascomycota</taxon>
        <taxon>Pezizomycotina</taxon>
        <taxon>Dothideomycetes</taxon>
        <taxon>Dothideomycetidae</taxon>
        <taxon>Myriangiales</taxon>
        <taxon>Elsinoaceae</taxon>
        <taxon>Elsinoe</taxon>
    </lineage>
</organism>
<dbReference type="InterPro" id="IPR009072">
    <property type="entry name" value="Histone-fold"/>
</dbReference>
<feature type="compositionally biased region" description="Basic residues" evidence="6">
    <location>
        <begin position="107"/>
        <end position="117"/>
    </location>
</feature>
<evidence type="ECO:0000256" key="6">
    <source>
        <dbReference type="SAM" id="MobiDB-lite"/>
    </source>
</evidence>
<dbReference type="GO" id="GO:0051123">
    <property type="term" value="P:RNA polymerase II preinitiation complex assembly"/>
    <property type="evidence" value="ECO:0007669"/>
    <property type="project" value="InterPro"/>
</dbReference>
<sequence length="406" mass="43321">MASPPPTLSLPKKRPQISLPSAPAPKRRKPSIASASSHPLRQTSFPPPDRSGLASNNNNGGGGGSEVYSPGSLPDDYEDDEIASAVGSVAASNLDGVASSVVSGRGGRGKTRGKRGGRGGGRGGRGRGDTGSVVSDGATGVGRGSKGPGTAAEGEDEEEEEGDEEDGDLLEGGKLGRERLEEEKERRAMFLGSLLALAEDGGVAVPEEMVREEGMGEEKVRRRREMRKRKVQEIASINAQRYELWNRIHLKKEVVRRLTNQTLSQSVPQSVVTAISAYSKVFVGEIVDRALQVQMEWTAARIEGEKAEKAKKAQSKRDDSVEILDGPNGAATENGQGEKEGKVGTHGVRHAHVDERDVGPLLPDHLREALRRYKADREGGVVGFTGLSLEGRENAASRNGGKRLFR</sequence>
<accession>A0A4U7AJX7</accession>
<feature type="compositionally biased region" description="Polar residues" evidence="6">
    <location>
        <begin position="33"/>
        <end position="44"/>
    </location>
</feature>
<feature type="region of interest" description="Disordered" evidence="6">
    <location>
        <begin position="1"/>
        <end position="175"/>
    </location>
</feature>
<comment type="subcellular location">
    <subcellularLocation>
        <location evidence="1">Nucleus</location>
    </subcellularLocation>
</comment>
<evidence type="ECO:0000256" key="2">
    <source>
        <dbReference type="ARBA" id="ARBA00009788"/>
    </source>
</evidence>
<protein>
    <submittedName>
        <fullName evidence="8">HTAFII28-like protein</fullName>
    </submittedName>
</protein>
<evidence type="ECO:0000256" key="1">
    <source>
        <dbReference type="ARBA" id="ARBA00004123"/>
    </source>
</evidence>
<feature type="region of interest" description="Disordered" evidence="6">
    <location>
        <begin position="310"/>
        <end position="343"/>
    </location>
</feature>
<dbReference type="Gene3D" id="1.10.20.10">
    <property type="entry name" value="Histone, subunit A"/>
    <property type="match status" value="1"/>
</dbReference>
<evidence type="ECO:0000313" key="8">
    <source>
        <dbReference type="EMBL" id="TKX18243.1"/>
    </source>
</evidence>
<dbReference type="EMBL" id="PTQR01000131">
    <property type="protein sequence ID" value="TKX18243.1"/>
    <property type="molecule type" value="Genomic_DNA"/>
</dbReference>
<dbReference type="Pfam" id="PF04719">
    <property type="entry name" value="TAFII28"/>
    <property type="match status" value="1"/>
</dbReference>
<proteinExistence type="inferred from homology"/>
<dbReference type="PANTHER" id="PTHR13218">
    <property type="entry name" value="TRANSCRIPTION INITIATION FACTOR TFIID SUBUNIT 11-RELATED"/>
    <property type="match status" value="1"/>
</dbReference>
<feature type="domain" description="TAFII28-like protein" evidence="7">
    <location>
        <begin position="236"/>
        <end position="372"/>
    </location>
</feature>
<evidence type="ECO:0000256" key="5">
    <source>
        <dbReference type="ARBA" id="ARBA00023242"/>
    </source>
</evidence>
<dbReference type="SUPFAM" id="SSF47113">
    <property type="entry name" value="Histone-fold"/>
    <property type="match status" value="1"/>
</dbReference>
<dbReference type="GO" id="GO:0046982">
    <property type="term" value="F:protein heterodimerization activity"/>
    <property type="evidence" value="ECO:0007669"/>
    <property type="project" value="InterPro"/>
</dbReference>
<dbReference type="PANTHER" id="PTHR13218:SF8">
    <property type="entry name" value="TRANSCRIPTION INITIATION FACTOR TFIID SUBUNIT 11"/>
    <property type="match status" value="1"/>
</dbReference>